<dbReference type="PANTHER" id="PTHR23113:SF24">
    <property type="entry name" value="RAP GUANINE NUCLEOTIDE EXCHANGE FACTOR 3"/>
    <property type="match status" value="1"/>
</dbReference>
<dbReference type="Pfam" id="PF00027">
    <property type="entry name" value="cNMP_binding"/>
    <property type="match status" value="1"/>
</dbReference>
<dbReference type="InterPro" id="IPR036390">
    <property type="entry name" value="WH_DNA-bd_sf"/>
</dbReference>
<dbReference type="GO" id="GO:0005085">
    <property type="term" value="F:guanyl-nucleotide exchange factor activity"/>
    <property type="evidence" value="ECO:0007669"/>
    <property type="project" value="UniProtKB-KW"/>
</dbReference>
<dbReference type="Gene3D" id="1.20.870.10">
    <property type="entry name" value="Son of sevenless (SoS) protein Chain: S domain 1"/>
    <property type="match status" value="1"/>
</dbReference>
<dbReference type="PROSITE" id="PS50042">
    <property type="entry name" value="CNMP_BINDING_3"/>
    <property type="match status" value="1"/>
</dbReference>
<evidence type="ECO:0000256" key="1">
    <source>
        <dbReference type="ARBA" id="ARBA00022658"/>
    </source>
</evidence>
<dbReference type="Gene3D" id="2.60.120.10">
    <property type="entry name" value="Jelly Rolls"/>
    <property type="match status" value="1"/>
</dbReference>
<dbReference type="Gene3D" id="1.10.10.10">
    <property type="entry name" value="Winged helix-like DNA-binding domain superfamily/Winged helix DNA-binding domain"/>
    <property type="match status" value="1"/>
</dbReference>
<organism evidence="7 8">
    <name type="scientific">Microcaecilia unicolor</name>
    <dbReference type="NCBI Taxonomy" id="1415580"/>
    <lineage>
        <taxon>Eukaryota</taxon>
        <taxon>Metazoa</taxon>
        <taxon>Chordata</taxon>
        <taxon>Craniata</taxon>
        <taxon>Vertebrata</taxon>
        <taxon>Euteleostomi</taxon>
        <taxon>Amphibia</taxon>
        <taxon>Gymnophiona</taxon>
        <taxon>Siphonopidae</taxon>
        <taxon>Microcaecilia</taxon>
    </lineage>
</organism>
<feature type="domain" description="Cyclic nucleotide-binding" evidence="4">
    <location>
        <begin position="203"/>
        <end position="304"/>
    </location>
</feature>
<dbReference type="SUPFAM" id="SSF51206">
    <property type="entry name" value="cAMP-binding domain-like"/>
    <property type="match status" value="1"/>
</dbReference>
<dbReference type="Pfam" id="PF00617">
    <property type="entry name" value="RasGEF"/>
    <property type="match status" value="1"/>
</dbReference>
<sequence length="883" mass="100853">MHFFRSYTYQIQLERDPEELPRIQGIRWTPLQENVSHLDYAQTMKQVSSQKVWRVGKVLCAHLLGLTPSLIRNRKHHLRSYRSCCSGKELVDWLMSASSAIQSRSQAVGMCQVLVDEGALVHVRQELNFQDKDSQFYRFLGAELLTERTAHGRESEEELQESLAFLALLGPDALLTMILRKPPSQRTEEEREVIFEELLHIKAVSHLSNSVKRELASVLVFESHAKAGTVLFSQGDKGTSWYIIWKGSVNVVTHGKGLVTTLHEGDDFGQLALVNDAPRAATIILREDHCHFLRVDKQDFNRILRDVEANTVRLTEHGKVVLVLEKNPPSIAANQQTASQTSSKYTVMFGTPEKILEHLLETMRLDSTFHDPTDNFVGDFLLTHCVFMPTPQLCQALLHQFHAEPSEGSEQEKAVYSQNKQQKILRLISQWVALYGQLLQNDPSAMGLLEKLSEFVSKDPRLSNLLKEQLQDRRKTRILENGNGNLMPTIKVCNSGSWFPGLEDWLSTKSYVIRAQDKVPYDIYTPDHSCITYLLPVNASVQEVMSSLKAKYGWQGDQILLKMNSAGDKIPLKLDAIGVYTALGLNERLFVCGAQEVDTLRPLPEQLGPTVSTCDTLDFISSKDLASQLSEYDWNLFHSIHQVELIYYIFGRNKFPNGTTANLERFMRRFNEIQYWVATEICLCTDIVKRVQLLKKFIKLVAHLKEQRNLNSFFAVMFGLSNTAVSRLGRTWERLPHKSRKLYSNFESLMDPSWNHRAYRLAVAKLSPPFIPFIPLLLKDMTFIHEGNRTVVDHLINFEKMRMMAKTGQMLHQCRSQSYVPLSPIRSRPHQVLEDASTARISTSSEQSLTIRSAASTWVYIQHMKVVDNQKILSHLSRELESS</sequence>
<dbReference type="PROSITE" id="PS50186">
    <property type="entry name" value="DEP"/>
    <property type="match status" value="1"/>
</dbReference>
<evidence type="ECO:0000259" key="4">
    <source>
        <dbReference type="PROSITE" id="PS50042"/>
    </source>
</evidence>
<dbReference type="PROSITE" id="PS50212">
    <property type="entry name" value="RASGEF_NTER"/>
    <property type="match status" value="1"/>
</dbReference>
<dbReference type="SUPFAM" id="SSF54236">
    <property type="entry name" value="Ubiquitin-like"/>
    <property type="match status" value="1"/>
</dbReference>
<dbReference type="PRINTS" id="PR00103">
    <property type="entry name" value="CAMPKINASE"/>
</dbReference>
<keyword evidence="7" id="KW-1185">Reference proteome</keyword>
<dbReference type="SUPFAM" id="SSF46785">
    <property type="entry name" value="Winged helix' DNA-binding domain"/>
    <property type="match status" value="1"/>
</dbReference>
<dbReference type="InterPro" id="IPR014710">
    <property type="entry name" value="RmlC-like_jellyroll"/>
</dbReference>
<dbReference type="Gene3D" id="3.10.20.90">
    <property type="entry name" value="Phosphatidylinositol 3-kinase Catalytic Subunit, Chain A, domain 1"/>
    <property type="match status" value="1"/>
</dbReference>
<reference evidence="8" key="1">
    <citation type="submission" date="2025-08" db="UniProtKB">
        <authorList>
            <consortium name="RefSeq"/>
        </authorList>
    </citation>
    <scope>IDENTIFICATION</scope>
</reference>
<dbReference type="InterPro" id="IPR001895">
    <property type="entry name" value="RASGEF_cat_dom"/>
</dbReference>
<dbReference type="CTD" id="10411"/>
<proteinExistence type="predicted"/>
<dbReference type="GeneID" id="115466785"/>
<dbReference type="InterPro" id="IPR018490">
    <property type="entry name" value="cNMP-bd_dom_sf"/>
</dbReference>
<dbReference type="CDD" id="cd06224">
    <property type="entry name" value="REM"/>
    <property type="match status" value="1"/>
</dbReference>
<dbReference type="OrthoDB" id="21144at2759"/>
<dbReference type="KEGG" id="muo:115466785"/>
<dbReference type="InterPro" id="IPR036964">
    <property type="entry name" value="RASGEF_cat_dom_sf"/>
</dbReference>
<keyword evidence="1 2" id="KW-0344">Guanine-nucleotide releasing factor</keyword>
<feature type="domain" description="DEP" evidence="5">
    <location>
        <begin position="71"/>
        <end position="141"/>
    </location>
</feature>
<dbReference type="CDD" id="cd00038">
    <property type="entry name" value="CAP_ED"/>
    <property type="match status" value="1"/>
</dbReference>
<dbReference type="SMART" id="SM00147">
    <property type="entry name" value="RasGEF"/>
    <property type="match status" value="1"/>
</dbReference>
<dbReference type="InterPro" id="IPR036388">
    <property type="entry name" value="WH-like_DNA-bd_sf"/>
</dbReference>
<dbReference type="SMART" id="SM00229">
    <property type="entry name" value="RasGEFN"/>
    <property type="match status" value="1"/>
</dbReference>
<evidence type="ECO:0000313" key="7">
    <source>
        <dbReference type="Proteomes" id="UP000515156"/>
    </source>
</evidence>
<feature type="domain" description="N-terminal Ras-GEF" evidence="6">
    <location>
        <begin position="343"/>
        <end position="477"/>
    </location>
</feature>
<dbReference type="SUPFAM" id="SSF48366">
    <property type="entry name" value="Ras GEF"/>
    <property type="match status" value="1"/>
</dbReference>
<dbReference type="SMART" id="SM00100">
    <property type="entry name" value="cNMP"/>
    <property type="match status" value="1"/>
</dbReference>
<dbReference type="InterPro" id="IPR029071">
    <property type="entry name" value="Ubiquitin-like_domsf"/>
</dbReference>
<dbReference type="PANTHER" id="PTHR23113">
    <property type="entry name" value="GUANINE NUCLEOTIDE EXCHANGE FACTOR"/>
    <property type="match status" value="1"/>
</dbReference>
<name>A0A6P7XUM3_9AMPH</name>
<dbReference type="FunCoup" id="A0A6P7XUM3">
    <property type="interactions" value="637"/>
</dbReference>
<evidence type="ECO:0000256" key="2">
    <source>
        <dbReference type="PROSITE-ProRule" id="PRU00168"/>
    </source>
</evidence>
<dbReference type="InterPro" id="IPR000591">
    <property type="entry name" value="DEP_dom"/>
</dbReference>
<dbReference type="PROSITE" id="PS50009">
    <property type="entry name" value="RASGEF_CAT"/>
    <property type="match status" value="1"/>
</dbReference>
<gene>
    <name evidence="8" type="primary">RAPGEF3</name>
</gene>
<dbReference type="CDD" id="cd00155">
    <property type="entry name" value="RasGEF"/>
    <property type="match status" value="1"/>
</dbReference>
<dbReference type="InterPro" id="IPR019804">
    <property type="entry name" value="Ras_G-nucl-exch_fac_CS"/>
</dbReference>
<dbReference type="InterPro" id="IPR000651">
    <property type="entry name" value="Ras-like_Gua-exchang_fac_N"/>
</dbReference>
<evidence type="ECO:0000259" key="3">
    <source>
        <dbReference type="PROSITE" id="PS50009"/>
    </source>
</evidence>
<dbReference type="Pfam" id="PF00618">
    <property type="entry name" value="RasGEF_N"/>
    <property type="match status" value="1"/>
</dbReference>
<evidence type="ECO:0000259" key="6">
    <source>
        <dbReference type="PROSITE" id="PS50212"/>
    </source>
</evidence>
<dbReference type="Gene3D" id="1.10.840.10">
    <property type="entry name" value="Ras guanine-nucleotide exchange factors catalytic domain"/>
    <property type="match status" value="1"/>
</dbReference>
<dbReference type="FunFam" id="2.60.120.10:FF:000015">
    <property type="entry name" value="Rap guanine nucleotide exchange factor 4"/>
    <property type="match status" value="1"/>
</dbReference>
<dbReference type="AlphaFoldDB" id="A0A6P7XUM3"/>
<dbReference type="Proteomes" id="UP000515156">
    <property type="component" value="Chromosome 3"/>
</dbReference>
<dbReference type="InParanoid" id="A0A6P7XUM3"/>
<dbReference type="SMART" id="SM00049">
    <property type="entry name" value="DEP"/>
    <property type="match status" value="1"/>
</dbReference>
<evidence type="ECO:0000313" key="8">
    <source>
        <dbReference type="RefSeq" id="XP_030054164.1"/>
    </source>
</evidence>
<dbReference type="GO" id="GO:0005886">
    <property type="term" value="C:plasma membrane"/>
    <property type="evidence" value="ECO:0007669"/>
    <property type="project" value="TreeGrafter"/>
</dbReference>
<dbReference type="InterPro" id="IPR008937">
    <property type="entry name" value="Ras-like_GEF"/>
</dbReference>
<dbReference type="InterPro" id="IPR000595">
    <property type="entry name" value="cNMP-bd_dom"/>
</dbReference>
<feature type="domain" description="Ras-GEF" evidence="3">
    <location>
        <begin position="621"/>
        <end position="848"/>
    </location>
</feature>
<evidence type="ECO:0000259" key="5">
    <source>
        <dbReference type="PROSITE" id="PS50186"/>
    </source>
</evidence>
<dbReference type="RefSeq" id="XP_030054164.1">
    <property type="nucleotide sequence ID" value="XM_030198304.1"/>
</dbReference>
<accession>A0A6P7XUM3</accession>
<dbReference type="GO" id="GO:0007265">
    <property type="term" value="P:Ras protein signal transduction"/>
    <property type="evidence" value="ECO:0007669"/>
    <property type="project" value="TreeGrafter"/>
</dbReference>
<dbReference type="PROSITE" id="PS00720">
    <property type="entry name" value="RASGEF"/>
    <property type="match status" value="1"/>
</dbReference>
<dbReference type="FunFam" id="1.10.840.10:FF:000002">
    <property type="entry name" value="Rap guanine nucleotide exchange factor 4"/>
    <property type="match status" value="1"/>
</dbReference>
<dbReference type="InterPro" id="IPR023578">
    <property type="entry name" value="Ras_GEF_dom_sf"/>
</dbReference>
<dbReference type="Pfam" id="PF00610">
    <property type="entry name" value="DEP"/>
    <property type="match status" value="1"/>
</dbReference>
<protein>
    <submittedName>
        <fullName evidence="8">Rap guanine nucleotide exchange factor 3</fullName>
    </submittedName>
</protein>